<dbReference type="OrthoDB" id="754109at2759"/>
<evidence type="ECO:0000313" key="1">
    <source>
        <dbReference type="EMBL" id="KAG6533250.1"/>
    </source>
</evidence>
<sequence length="119" mass="13718">MQLSRGRKKWPGLFVVVQIPSRYMYRWFQVVSKSIFSLVMDVRGRVRFFTVLVFLVSVHVHGCGNAEARTLPSGKEERNIRVLESLGMSCRCCDGARGECRSDWESPCAKLECHPFKYL</sequence>
<organism evidence="1 2">
    <name type="scientific">Zingiber officinale</name>
    <name type="common">Ginger</name>
    <name type="synonym">Amomum zingiber</name>
    <dbReference type="NCBI Taxonomy" id="94328"/>
    <lineage>
        <taxon>Eukaryota</taxon>
        <taxon>Viridiplantae</taxon>
        <taxon>Streptophyta</taxon>
        <taxon>Embryophyta</taxon>
        <taxon>Tracheophyta</taxon>
        <taxon>Spermatophyta</taxon>
        <taxon>Magnoliopsida</taxon>
        <taxon>Liliopsida</taxon>
        <taxon>Zingiberales</taxon>
        <taxon>Zingiberaceae</taxon>
        <taxon>Zingiber</taxon>
    </lineage>
</organism>
<name>A0A8J5ID34_ZINOF</name>
<keyword evidence="2" id="KW-1185">Reference proteome</keyword>
<proteinExistence type="predicted"/>
<protein>
    <submittedName>
        <fullName evidence="1">Uncharacterized protein</fullName>
    </submittedName>
</protein>
<reference evidence="1 2" key="1">
    <citation type="submission" date="2020-08" db="EMBL/GenBank/DDBJ databases">
        <title>Plant Genome Project.</title>
        <authorList>
            <person name="Zhang R.-G."/>
        </authorList>
    </citation>
    <scope>NUCLEOTIDE SEQUENCE [LARGE SCALE GENOMIC DNA]</scope>
    <source>
        <tissue evidence="1">Rhizome</tissue>
    </source>
</reference>
<dbReference type="Proteomes" id="UP000734854">
    <property type="component" value="Unassembled WGS sequence"/>
</dbReference>
<dbReference type="EMBL" id="JACMSC010000002">
    <property type="protein sequence ID" value="KAG6533250.1"/>
    <property type="molecule type" value="Genomic_DNA"/>
</dbReference>
<dbReference type="PANTHER" id="PTHR37078:SF6">
    <property type="entry name" value="NODULE CYSTEINE-RICH (NCR) SECRETED PEPTIDE"/>
    <property type="match status" value="1"/>
</dbReference>
<evidence type="ECO:0000313" key="2">
    <source>
        <dbReference type="Proteomes" id="UP000734854"/>
    </source>
</evidence>
<accession>A0A8J5ID34</accession>
<gene>
    <name evidence="1" type="ORF">ZIOFF_007116</name>
</gene>
<dbReference type="AlphaFoldDB" id="A0A8J5ID34"/>
<comment type="caution">
    <text evidence="1">The sequence shown here is derived from an EMBL/GenBank/DDBJ whole genome shotgun (WGS) entry which is preliminary data.</text>
</comment>
<dbReference type="PANTHER" id="PTHR37078">
    <property type="entry name" value="NODULE CYSTEINE-RICH (NCR) SECRETED PEPTIDE"/>
    <property type="match status" value="1"/>
</dbReference>